<evidence type="ECO:0000313" key="2">
    <source>
        <dbReference type="Proteomes" id="UP000289708"/>
    </source>
</evidence>
<dbReference type="RefSeq" id="WP_128779261.1">
    <property type="nucleotide sequence ID" value="NZ_RYFI01000027.1"/>
</dbReference>
<dbReference type="EMBL" id="RYFI01000027">
    <property type="protein sequence ID" value="RXF68225.1"/>
    <property type="molecule type" value="Genomic_DNA"/>
</dbReference>
<accession>A0A4Q0M5J3</accession>
<dbReference type="InterPro" id="IPR024524">
    <property type="entry name" value="DUF3800"/>
</dbReference>
<comment type="caution">
    <text evidence="1">The sequence shown here is derived from an EMBL/GenBank/DDBJ whole genome shotgun (WGS) entry which is preliminary data.</text>
</comment>
<dbReference type="OrthoDB" id="9792394at2"/>
<protein>
    <submittedName>
        <fullName evidence="1">DUF3800 domain-containing protein</fullName>
    </submittedName>
</protein>
<evidence type="ECO:0000313" key="1">
    <source>
        <dbReference type="EMBL" id="RXF68225.1"/>
    </source>
</evidence>
<sequence length="284" mass="32712">MQPSDPTSDYEYIVFIDEAGDPGLRKVAPISPEGASEWLCLGAIVVQRPNENEVVSWVKEAREKIFMTQRPDIHFNALSPYRKRVVSNLFASKPFDAFVLASNKKNMEGHKNTRAEKVPSKDFFYNWCVRLLLERITDWCERHSLKLHGEPKKVRFIFSERGGHSYSQMRAYLMYLQQQGSNPYLQKRTIKWSVFDWRLVEPIAHRGSAGLQIADTLASSFFQAAHALSPNWTVEYAEAFAPRLAMEKGVVADYGLVLQPTPPRKAQLTPEQQQIFRFYGYRGF</sequence>
<organism evidence="1 2">
    <name type="scientific">Hansschlegelia zhihuaiae</name>
    <dbReference type="NCBI Taxonomy" id="405005"/>
    <lineage>
        <taxon>Bacteria</taxon>
        <taxon>Pseudomonadati</taxon>
        <taxon>Pseudomonadota</taxon>
        <taxon>Alphaproteobacteria</taxon>
        <taxon>Hyphomicrobiales</taxon>
        <taxon>Methylopilaceae</taxon>
        <taxon>Hansschlegelia</taxon>
    </lineage>
</organism>
<dbReference type="Proteomes" id="UP000289708">
    <property type="component" value="Unassembled WGS sequence"/>
</dbReference>
<dbReference type="Pfam" id="PF12686">
    <property type="entry name" value="DUF3800"/>
    <property type="match status" value="1"/>
</dbReference>
<proteinExistence type="predicted"/>
<keyword evidence="2" id="KW-1185">Reference proteome</keyword>
<name>A0A4Q0M5J3_9HYPH</name>
<reference evidence="1 2" key="1">
    <citation type="submission" date="2018-12" db="EMBL/GenBank/DDBJ databases">
        <title>bacterium Hansschlegelia zhihuaiae S113.</title>
        <authorList>
            <person name="He J."/>
        </authorList>
    </citation>
    <scope>NUCLEOTIDE SEQUENCE [LARGE SCALE GENOMIC DNA]</scope>
    <source>
        <strain evidence="1 2">S 113</strain>
    </source>
</reference>
<dbReference type="AlphaFoldDB" id="A0A4Q0M5J3"/>
<gene>
    <name evidence="1" type="ORF">EK403_20180</name>
</gene>